<gene>
    <name evidence="2" type="ORF">CathTA2_0039</name>
    <name evidence="3" type="ORF">HUR95_03605</name>
</gene>
<dbReference type="EMBL" id="AFCE01000198">
    <property type="protein sequence ID" value="EGL81432.1"/>
    <property type="molecule type" value="Genomic_DNA"/>
</dbReference>
<organism evidence="2 4">
    <name type="scientific">Caldalkalibacillus thermarum (strain TA2.A1)</name>
    <dbReference type="NCBI Taxonomy" id="986075"/>
    <lineage>
        <taxon>Bacteria</taxon>
        <taxon>Bacillati</taxon>
        <taxon>Bacillota</taxon>
        <taxon>Bacilli</taxon>
        <taxon>Bacillales</taxon>
        <taxon>Bacillaceae</taxon>
        <taxon>Caldalkalibacillus</taxon>
    </lineage>
</organism>
<name>F5LB51_CALTT</name>
<protein>
    <submittedName>
        <fullName evidence="2">Uncharacterized protein</fullName>
    </submittedName>
</protein>
<keyword evidence="1" id="KW-0812">Transmembrane</keyword>
<keyword evidence="5" id="KW-1185">Reference proteome</keyword>
<dbReference type="KEGG" id="cthu:HUR95_03605"/>
<evidence type="ECO:0000313" key="3">
    <source>
        <dbReference type="EMBL" id="QZT34483.1"/>
    </source>
</evidence>
<evidence type="ECO:0000313" key="2">
    <source>
        <dbReference type="EMBL" id="EGL81432.1"/>
    </source>
</evidence>
<dbReference type="Proteomes" id="UP000825179">
    <property type="component" value="Chromosome"/>
</dbReference>
<dbReference type="eggNOG" id="ENOG503458I">
    <property type="taxonomic scope" value="Bacteria"/>
</dbReference>
<dbReference type="RefSeq" id="WP_007506548.1">
    <property type="nucleotide sequence ID" value="NZ_AFCE01000198.1"/>
</dbReference>
<keyword evidence="1" id="KW-0472">Membrane</keyword>
<dbReference type="OrthoDB" id="2960625at2"/>
<reference evidence="3" key="3">
    <citation type="submission" date="2021-08" db="EMBL/GenBank/DDBJ databases">
        <authorList>
            <person name="de Jong S."/>
            <person name="van den Broek M."/>
            <person name="Merkel A."/>
            <person name="de la Torre Cortes P."/>
            <person name="Kalamorz F."/>
            <person name="Cook G."/>
            <person name="van Loosdrecht M."/>
            <person name="McMillan D."/>
        </authorList>
    </citation>
    <scope>NUCLEOTIDE SEQUENCE</scope>
    <source>
        <strain evidence="3">TA2.A1</strain>
    </source>
</reference>
<feature type="transmembrane region" description="Helical" evidence="1">
    <location>
        <begin position="71"/>
        <end position="97"/>
    </location>
</feature>
<sequence>MSEECSFFSATDEKGYELLQKKLLSLSSQVQRHLIEIENSLNVLSFAIIPKKTYEQHTENKAKRNYWNATVIGGLGVLTGGLGLIAASGLIGLSTYFENKEYKAVKQLRDENEQYKIDFYIGRALDSFYHLMNTMLPYYVSQASKAYYSVAKH</sequence>
<dbReference type="AlphaFoldDB" id="F5LB51"/>
<reference evidence="3 5" key="2">
    <citation type="journal article" date="2020" name="Extremophiles">
        <title>Genomic analysis of Caldalkalibacillus thermarum TA2.A1 reveals aerobic alkaliphilic metabolism and evolutionary hallmarks linking alkaliphilic bacteria and plant life.</title>
        <authorList>
            <person name="de Jong S.I."/>
            <person name="van den Broek M.A."/>
            <person name="Merkel A.Y."/>
            <person name="de la Torre Cortes P."/>
            <person name="Kalamorz F."/>
            <person name="Cook G.M."/>
            <person name="van Loosdrecht M.C.M."/>
            <person name="McMillan D.G.G."/>
        </authorList>
    </citation>
    <scope>NUCLEOTIDE SEQUENCE [LARGE SCALE GENOMIC DNA]</scope>
    <source>
        <strain evidence="3 5">TA2.A1</strain>
    </source>
</reference>
<evidence type="ECO:0000256" key="1">
    <source>
        <dbReference type="SAM" id="Phobius"/>
    </source>
</evidence>
<accession>F5LB51</accession>
<keyword evidence="1" id="KW-1133">Transmembrane helix</keyword>
<evidence type="ECO:0000313" key="4">
    <source>
        <dbReference type="Proteomes" id="UP000010716"/>
    </source>
</evidence>
<dbReference type="Proteomes" id="UP000010716">
    <property type="component" value="Unassembled WGS sequence"/>
</dbReference>
<dbReference type="EMBL" id="CP082237">
    <property type="protein sequence ID" value="QZT34483.1"/>
    <property type="molecule type" value="Genomic_DNA"/>
</dbReference>
<reference evidence="2 4" key="1">
    <citation type="journal article" date="2011" name="J. Bacteriol.">
        <title>Draft genome sequence of the thermoalkaliphilic Caldalkalibacillus thermarum strain TA2.A1.</title>
        <authorList>
            <person name="Kalamorz F."/>
            <person name="Keis S."/>
            <person name="McMillan D.G."/>
            <person name="Olsson K."/>
            <person name="Stanton J.A."/>
            <person name="Stockwell P."/>
            <person name="Black M.A."/>
            <person name="Klingeman D.M."/>
            <person name="Land M.L."/>
            <person name="Han C.S."/>
            <person name="Martin S.L."/>
            <person name="Becher S.A."/>
            <person name="Peddie C.J."/>
            <person name="Morgan H.W."/>
            <person name="Matthies D."/>
            <person name="Preiss L."/>
            <person name="Meier T."/>
            <person name="Brown S.D."/>
            <person name="Cook G.M."/>
        </authorList>
    </citation>
    <scope>NUCLEOTIDE SEQUENCE [LARGE SCALE GENOMIC DNA]</scope>
    <source>
        <strain evidence="2 4">TA2.A1</strain>
    </source>
</reference>
<evidence type="ECO:0000313" key="5">
    <source>
        <dbReference type="Proteomes" id="UP000825179"/>
    </source>
</evidence>
<proteinExistence type="predicted"/>